<feature type="region of interest" description="Disordered" evidence="1">
    <location>
        <begin position="1"/>
        <end position="46"/>
    </location>
</feature>
<dbReference type="AlphaFoldDB" id="A0A9W6X7K3"/>
<evidence type="ECO:0000256" key="1">
    <source>
        <dbReference type="SAM" id="MobiDB-lite"/>
    </source>
</evidence>
<evidence type="ECO:0000313" key="3">
    <source>
        <dbReference type="Proteomes" id="UP001165083"/>
    </source>
</evidence>
<dbReference type="Proteomes" id="UP001165083">
    <property type="component" value="Unassembled WGS sequence"/>
</dbReference>
<organism evidence="2 3">
    <name type="scientific">Phytophthora lilii</name>
    <dbReference type="NCBI Taxonomy" id="2077276"/>
    <lineage>
        <taxon>Eukaryota</taxon>
        <taxon>Sar</taxon>
        <taxon>Stramenopiles</taxon>
        <taxon>Oomycota</taxon>
        <taxon>Peronosporomycetes</taxon>
        <taxon>Peronosporales</taxon>
        <taxon>Peronosporaceae</taxon>
        <taxon>Phytophthora</taxon>
    </lineage>
</organism>
<comment type="caution">
    <text evidence="2">The sequence shown here is derived from an EMBL/GenBank/DDBJ whole genome shotgun (WGS) entry which is preliminary data.</text>
</comment>
<evidence type="ECO:0000313" key="2">
    <source>
        <dbReference type="EMBL" id="GMF33087.1"/>
    </source>
</evidence>
<dbReference type="EMBL" id="BSXW01001041">
    <property type="protein sequence ID" value="GMF33087.1"/>
    <property type="molecule type" value="Genomic_DNA"/>
</dbReference>
<protein>
    <submittedName>
        <fullName evidence="2">Unnamed protein product</fullName>
    </submittedName>
</protein>
<proteinExistence type="predicted"/>
<sequence>MVKAYQVKQQSTSASKAGASTLPLLENGGGIGRRSDQVEYTRNGNPRPPPVESVCVWVRQAWRDTPESVVLSSIETAGFDDDPSRWFIWNHDVYGWQFQRAWARSETESSGVDPFNLDELDIALDDVDVVEE</sequence>
<accession>A0A9W6X7K3</accession>
<name>A0A9W6X7K3_9STRA</name>
<reference evidence="2" key="1">
    <citation type="submission" date="2023-04" db="EMBL/GenBank/DDBJ databases">
        <title>Phytophthora lilii NBRC 32176.</title>
        <authorList>
            <person name="Ichikawa N."/>
            <person name="Sato H."/>
            <person name="Tonouchi N."/>
        </authorList>
    </citation>
    <scope>NUCLEOTIDE SEQUENCE</scope>
    <source>
        <strain evidence="2">NBRC 32176</strain>
    </source>
</reference>
<keyword evidence="3" id="KW-1185">Reference proteome</keyword>
<gene>
    <name evidence="2" type="ORF">Plil01_001412700</name>
</gene>
<dbReference type="OrthoDB" id="114426at2759"/>